<name>A0ABR2HG49_9EUKA</name>
<gene>
    <name evidence="3" type="ORF">M9Y10_020413</name>
</gene>
<feature type="domain" description="Protein kinase" evidence="2">
    <location>
        <begin position="20"/>
        <end position="287"/>
    </location>
</feature>
<dbReference type="InterPro" id="IPR000719">
    <property type="entry name" value="Prot_kinase_dom"/>
</dbReference>
<keyword evidence="1" id="KW-0175">Coiled coil</keyword>
<organism evidence="3 4">
    <name type="scientific">Tritrichomonas musculus</name>
    <dbReference type="NCBI Taxonomy" id="1915356"/>
    <lineage>
        <taxon>Eukaryota</taxon>
        <taxon>Metamonada</taxon>
        <taxon>Parabasalia</taxon>
        <taxon>Tritrichomonadida</taxon>
        <taxon>Tritrichomonadidae</taxon>
        <taxon>Tritrichomonas</taxon>
    </lineage>
</organism>
<dbReference type="EMBL" id="JAPFFF010000029">
    <property type="protein sequence ID" value="KAK8846395.1"/>
    <property type="molecule type" value="Genomic_DNA"/>
</dbReference>
<dbReference type="InterPro" id="IPR011009">
    <property type="entry name" value="Kinase-like_dom_sf"/>
</dbReference>
<reference evidence="3 4" key="1">
    <citation type="submission" date="2024-04" db="EMBL/GenBank/DDBJ databases">
        <title>Tritrichomonas musculus Genome.</title>
        <authorList>
            <person name="Alves-Ferreira E."/>
            <person name="Grigg M."/>
            <person name="Lorenzi H."/>
            <person name="Galac M."/>
        </authorList>
    </citation>
    <scope>NUCLEOTIDE SEQUENCE [LARGE SCALE GENOMIC DNA]</scope>
    <source>
        <strain evidence="3 4">EAF2021</strain>
    </source>
</reference>
<evidence type="ECO:0000313" key="4">
    <source>
        <dbReference type="Proteomes" id="UP001470230"/>
    </source>
</evidence>
<dbReference type="InterPro" id="IPR001245">
    <property type="entry name" value="Ser-Thr/Tyr_kinase_cat_dom"/>
</dbReference>
<evidence type="ECO:0000259" key="2">
    <source>
        <dbReference type="PROSITE" id="PS50011"/>
    </source>
</evidence>
<sequence>MIGKAPFFDFQDFERLDLIRKYEYFHINKVFGEVYTIRQKDSGKIFVANMTRPKCSDENHKSPQRVVNILSELDHPSLLKLVGYSKIHSDNITQSVIITEYFSNGTLSDMIQSEKLGHPHPGWNNTKKLIAVYGIASGLQYMHSHNILHRDIKPSKVLMDDSLYPKIRGFNLIVKCDDKASQKDIKSTPEYMAPEIIMMEPSSKPMDVYSFAMTVYEIMNLQRPFEEIKNPNVIKILQKVGSGEMPKINNTTPKAFQKLIERCWAKDPEERPTFKEIVNLLKTDPGFITDDIDKEEYYKYINLIDQHMDNDDELDNTLTTYEDEEKRLREQIDLKNEENLFLRKEIEKLRQNLNQEKEKVQNIILQKERILSSSDFFN</sequence>
<feature type="coiled-coil region" evidence="1">
    <location>
        <begin position="311"/>
        <end position="370"/>
    </location>
</feature>
<dbReference type="Pfam" id="PF07714">
    <property type="entry name" value="PK_Tyr_Ser-Thr"/>
    <property type="match status" value="1"/>
</dbReference>
<dbReference type="PROSITE" id="PS50011">
    <property type="entry name" value="PROTEIN_KINASE_DOM"/>
    <property type="match status" value="1"/>
</dbReference>
<dbReference type="PANTHER" id="PTHR23257:SF958">
    <property type="entry name" value="SERINE_THREONINE-PROTEIN KINASE WNK4"/>
    <property type="match status" value="1"/>
</dbReference>
<dbReference type="InterPro" id="IPR050167">
    <property type="entry name" value="Ser_Thr_protein_kinase"/>
</dbReference>
<evidence type="ECO:0000313" key="3">
    <source>
        <dbReference type="EMBL" id="KAK8846395.1"/>
    </source>
</evidence>
<dbReference type="PRINTS" id="PR00109">
    <property type="entry name" value="TYRKINASE"/>
</dbReference>
<protein>
    <recommendedName>
        <fullName evidence="2">Protein kinase domain-containing protein</fullName>
    </recommendedName>
</protein>
<accession>A0ABR2HG49</accession>
<dbReference type="Proteomes" id="UP001470230">
    <property type="component" value="Unassembled WGS sequence"/>
</dbReference>
<dbReference type="SUPFAM" id="SSF56112">
    <property type="entry name" value="Protein kinase-like (PK-like)"/>
    <property type="match status" value="1"/>
</dbReference>
<dbReference type="Gene3D" id="1.10.510.10">
    <property type="entry name" value="Transferase(Phosphotransferase) domain 1"/>
    <property type="match status" value="1"/>
</dbReference>
<dbReference type="PANTHER" id="PTHR23257">
    <property type="entry name" value="SERINE-THREONINE PROTEIN KINASE"/>
    <property type="match status" value="1"/>
</dbReference>
<comment type="caution">
    <text evidence="3">The sequence shown here is derived from an EMBL/GenBank/DDBJ whole genome shotgun (WGS) entry which is preliminary data.</text>
</comment>
<keyword evidence="4" id="KW-1185">Reference proteome</keyword>
<evidence type="ECO:0000256" key="1">
    <source>
        <dbReference type="SAM" id="Coils"/>
    </source>
</evidence>
<proteinExistence type="predicted"/>